<dbReference type="PANTHER" id="PTHR43736">
    <property type="entry name" value="ADP-RIBOSE PYROPHOSPHATASE"/>
    <property type="match status" value="1"/>
</dbReference>
<dbReference type="PROSITE" id="PS00893">
    <property type="entry name" value="NUDIX_BOX"/>
    <property type="match status" value="1"/>
</dbReference>
<organism evidence="4 5">
    <name type="scientific">Cohnella terricola</name>
    <dbReference type="NCBI Taxonomy" id="1289167"/>
    <lineage>
        <taxon>Bacteria</taxon>
        <taxon>Bacillati</taxon>
        <taxon>Bacillota</taxon>
        <taxon>Bacilli</taxon>
        <taxon>Bacillales</taxon>
        <taxon>Paenibacillaceae</taxon>
        <taxon>Cohnella</taxon>
    </lineage>
</organism>
<evidence type="ECO:0000313" key="5">
    <source>
        <dbReference type="Proteomes" id="UP000316330"/>
    </source>
</evidence>
<gene>
    <name evidence="4" type="ORF">FPZ45_21705</name>
</gene>
<evidence type="ECO:0000259" key="3">
    <source>
        <dbReference type="PROSITE" id="PS51462"/>
    </source>
</evidence>
<comment type="similarity">
    <text evidence="1">Belongs to the Nudix hydrolase family.</text>
</comment>
<accession>A0A559J8X2</accession>
<dbReference type="InterPro" id="IPR020084">
    <property type="entry name" value="NUDIX_hydrolase_CS"/>
</dbReference>
<evidence type="ECO:0000256" key="2">
    <source>
        <dbReference type="ARBA" id="ARBA00022801"/>
    </source>
</evidence>
<keyword evidence="2" id="KW-0378">Hydrolase</keyword>
<dbReference type="SUPFAM" id="SSF55811">
    <property type="entry name" value="Nudix"/>
    <property type="match status" value="1"/>
</dbReference>
<reference evidence="4 5" key="1">
    <citation type="submission" date="2019-07" db="EMBL/GenBank/DDBJ databases">
        <authorList>
            <person name="Kim J."/>
        </authorList>
    </citation>
    <scope>NUCLEOTIDE SEQUENCE [LARGE SCALE GENOMIC DNA]</scope>
    <source>
        <strain evidence="4 5">G13</strain>
    </source>
</reference>
<dbReference type="EMBL" id="VNJJ01000017">
    <property type="protein sequence ID" value="TVX96323.1"/>
    <property type="molecule type" value="Genomic_DNA"/>
</dbReference>
<comment type="caution">
    <text evidence="4">The sequence shown here is derived from an EMBL/GenBank/DDBJ whole genome shotgun (WGS) entry which is preliminary data.</text>
</comment>
<protein>
    <submittedName>
        <fullName evidence="4">NUDIX domain-containing protein</fullName>
    </submittedName>
</protein>
<feature type="domain" description="Nudix hydrolase" evidence="3">
    <location>
        <begin position="5"/>
        <end position="134"/>
    </location>
</feature>
<dbReference type="AlphaFoldDB" id="A0A559J8X2"/>
<dbReference type="InterPro" id="IPR015797">
    <property type="entry name" value="NUDIX_hydrolase-like_dom_sf"/>
</dbReference>
<evidence type="ECO:0000313" key="4">
    <source>
        <dbReference type="EMBL" id="TVX96323.1"/>
    </source>
</evidence>
<dbReference type="GO" id="GO:0016787">
    <property type="term" value="F:hydrolase activity"/>
    <property type="evidence" value="ECO:0007669"/>
    <property type="project" value="UniProtKB-KW"/>
</dbReference>
<dbReference type="Gene3D" id="3.90.79.10">
    <property type="entry name" value="Nucleoside Triphosphate Pyrophosphohydrolase"/>
    <property type="match status" value="1"/>
</dbReference>
<dbReference type="Proteomes" id="UP000316330">
    <property type="component" value="Unassembled WGS sequence"/>
</dbReference>
<name>A0A559J8X2_9BACL</name>
<dbReference type="InterPro" id="IPR000086">
    <property type="entry name" value="NUDIX_hydrolase_dom"/>
</dbReference>
<keyword evidence="5" id="KW-1185">Reference proteome</keyword>
<dbReference type="OrthoDB" id="21342at2"/>
<evidence type="ECO:0000256" key="1">
    <source>
        <dbReference type="ARBA" id="ARBA00005582"/>
    </source>
</evidence>
<dbReference type="PROSITE" id="PS51462">
    <property type="entry name" value="NUDIX"/>
    <property type="match status" value="1"/>
</dbReference>
<sequence length="143" mass="16464">MKAPIFFGSVHLLMYRNDQVLLLKRKNTGFEDGKWSVVAGRIDGGEEVIAAAIREAKEEAGIDIDPDHLKIVGVTHRKNKNSEWIDFYLAVQEWKGTIINAEPHKCEELKWFDVNGLPENMIAYVRKAVEKNHKELWFESVGW</sequence>
<dbReference type="Pfam" id="PF00293">
    <property type="entry name" value="NUDIX"/>
    <property type="match status" value="1"/>
</dbReference>
<dbReference type="CDD" id="cd04683">
    <property type="entry name" value="NUDIX_Hydrolase"/>
    <property type="match status" value="1"/>
</dbReference>
<dbReference type="RefSeq" id="WP_144706443.1">
    <property type="nucleotide sequence ID" value="NZ_VNJJ01000017.1"/>
</dbReference>
<proteinExistence type="inferred from homology"/>
<dbReference type="PANTHER" id="PTHR43736:SF1">
    <property type="entry name" value="DIHYDRONEOPTERIN TRIPHOSPHATE DIPHOSPHATASE"/>
    <property type="match status" value="1"/>
</dbReference>